<reference evidence="2" key="1">
    <citation type="submission" date="2020-08" db="EMBL/GenBank/DDBJ databases">
        <title>Multicomponent nature underlies the extraordinary mechanical properties of spider dragline silk.</title>
        <authorList>
            <person name="Kono N."/>
            <person name="Nakamura H."/>
            <person name="Mori M."/>
            <person name="Yoshida Y."/>
            <person name="Ohtoshi R."/>
            <person name="Malay A.D."/>
            <person name="Moran D.A.P."/>
            <person name="Tomita M."/>
            <person name="Numata K."/>
            <person name="Arakawa K."/>
        </authorList>
    </citation>
    <scope>NUCLEOTIDE SEQUENCE</scope>
</reference>
<feature type="compositionally biased region" description="Basic and acidic residues" evidence="1">
    <location>
        <begin position="31"/>
        <end position="45"/>
    </location>
</feature>
<dbReference type="OrthoDB" id="6466325at2759"/>
<comment type="caution">
    <text evidence="2">The sequence shown here is derived from an EMBL/GenBank/DDBJ whole genome shotgun (WGS) entry which is preliminary data.</text>
</comment>
<evidence type="ECO:0000256" key="1">
    <source>
        <dbReference type="SAM" id="MobiDB-lite"/>
    </source>
</evidence>
<feature type="region of interest" description="Disordered" evidence="1">
    <location>
        <begin position="1"/>
        <end position="48"/>
    </location>
</feature>
<dbReference type="Proteomes" id="UP000886998">
    <property type="component" value="Unassembled WGS sequence"/>
</dbReference>
<organism evidence="2 3">
    <name type="scientific">Trichonephila inaurata madagascariensis</name>
    <dbReference type="NCBI Taxonomy" id="2747483"/>
    <lineage>
        <taxon>Eukaryota</taxon>
        <taxon>Metazoa</taxon>
        <taxon>Ecdysozoa</taxon>
        <taxon>Arthropoda</taxon>
        <taxon>Chelicerata</taxon>
        <taxon>Arachnida</taxon>
        <taxon>Araneae</taxon>
        <taxon>Araneomorphae</taxon>
        <taxon>Entelegynae</taxon>
        <taxon>Araneoidea</taxon>
        <taxon>Nephilidae</taxon>
        <taxon>Trichonephila</taxon>
        <taxon>Trichonephila inaurata</taxon>
    </lineage>
</organism>
<accession>A0A8X6XSX2</accession>
<protein>
    <submittedName>
        <fullName evidence="2">Uncharacterized protein</fullName>
    </submittedName>
</protein>
<sequence>MMSDSESDMDSASVKSDKSYKSRSSISSRSASEKDPMKPETDCSRRRNAMAKLNQLDVLLVGYKKFVAYQKTINDSSAFANQTIKSMKGSQEAKDLLVGEIRTIPPCVDPDCPDHSSLESKNNEPIKDNSKINELGTPSKTEEY</sequence>
<evidence type="ECO:0000313" key="2">
    <source>
        <dbReference type="EMBL" id="GFY58929.1"/>
    </source>
</evidence>
<dbReference type="AlphaFoldDB" id="A0A8X6XSX2"/>
<name>A0A8X6XSX2_9ARAC</name>
<keyword evidence="3" id="KW-1185">Reference proteome</keyword>
<evidence type="ECO:0000313" key="3">
    <source>
        <dbReference type="Proteomes" id="UP000886998"/>
    </source>
</evidence>
<feature type="compositionally biased region" description="Basic and acidic residues" evidence="1">
    <location>
        <begin position="112"/>
        <end position="131"/>
    </location>
</feature>
<gene>
    <name evidence="2" type="ORF">TNIN_394301</name>
</gene>
<dbReference type="EMBL" id="BMAV01012344">
    <property type="protein sequence ID" value="GFY58929.1"/>
    <property type="molecule type" value="Genomic_DNA"/>
</dbReference>
<proteinExistence type="predicted"/>
<feature type="region of interest" description="Disordered" evidence="1">
    <location>
        <begin position="108"/>
        <end position="144"/>
    </location>
</feature>